<accession>A0A1I4EU78</accession>
<evidence type="ECO:0000259" key="2">
    <source>
        <dbReference type="Pfam" id="PF01408"/>
    </source>
</evidence>
<dbReference type="PANTHER" id="PTHR43818:SF11">
    <property type="entry name" value="BCDNA.GH03377"/>
    <property type="match status" value="1"/>
</dbReference>
<dbReference type="Gene3D" id="3.40.50.720">
    <property type="entry name" value="NAD(P)-binding Rossmann-like Domain"/>
    <property type="match status" value="1"/>
</dbReference>
<dbReference type="Pfam" id="PF01408">
    <property type="entry name" value="GFO_IDH_MocA"/>
    <property type="match status" value="1"/>
</dbReference>
<dbReference type="InterPro" id="IPR000683">
    <property type="entry name" value="Gfo/Idh/MocA-like_OxRdtase_N"/>
</dbReference>
<protein>
    <submittedName>
        <fullName evidence="4">Predicted dehydrogenase</fullName>
    </submittedName>
</protein>
<dbReference type="Pfam" id="PF02894">
    <property type="entry name" value="GFO_IDH_MocA_C"/>
    <property type="match status" value="1"/>
</dbReference>
<sequence>MEIGIGLIGAGCMGKLHAVALNAAAAVFNTKLRARLEMICTTTEDGAQEKAEQFGFARSTSDWSLLVNDPRVEAIVIASPQATHRKIALEAFKLRKPVLCEKPLGASLSDANEMAHAAEASGQVNLVGFNYIRTPATQLAHHLIKEGVIGDITFFRGEHTEDFFATPETPATWRSSGDANGTMGDLAPHMINCAHVLVGPIRKVSAQIETVFKTRPSECAPNIVEQVTNDDVAQFMCTFENGATGHLLFSRVALGKKMGIIYEITGTKGALRFDQEDQNALWLYKIEDGPEQSGFRKILTNPTHPDYAAFCHGPGHGTGYQDQLIIEARDFLEAIATGATNWPTFKDGLEVAKVVDAARRSHKSGSWVEVN</sequence>
<feature type="domain" description="Gfo/Idh/MocA-like oxidoreductase N-terminal" evidence="2">
    <location>
        <begin position="4"/>
        <end position="129"/>
    </location>
</feature>
<dbReference type="InterPro" id="IPR036291">
    <property type="entry name" value="NAD(P)-bd_dom_sf"/>
</dbReference>
<dbReference type="SUPFAM" id="SSF55347">
    <property type="entry name" value="Glyceraldehyde-3-phosphate dehydrogenase-like, C-terminal domain"/>
    <property type="match status" value="1"/>
</dbReference>
<feature type="domain" description="Gfo/Idh/MocA-like oxidoreductase C-terminal" evidence="3">
    <location>
        <begin position="143"/>
        <end position="370"/>
    </location>
</feature>
<evidence type="ECO:0000256" key="1">
    <source>
        <dbReference type="ARBA" id="ARBA00023002"/>
    </source>
</evidence>
<keyword evidence="5" id="KW-1185">Reference proteome</keyword>
<dbReference type="EMBL" id="FOSK01000016">
    <property type="protein sequence ID" value="SFL08066.1"/>
    <property type="molecule type" value="Genomic_DNA"/>
</dbReference>
<gene>
    <name evidence="4" type="ORF">SAMN04488518_11612</name>
</gene>
<reference evidence="4 5" key="1">
    <citation type="submission" date="2016-10" db="EMBL/GenBank/DDBJ databases">
        <authorList>
            <person name="Varghese N."/>
            <person name="Submissions S."/>
        </authorList>
    </citation>
    <scope>NUCLEOTIDE SEQUENCE [LARGE SCALE GENOMIC DNA]</scope>
    <source>
        <strain evidence="4 5">DSM 16392</strain>
    </source>
</reference>
<comment type="caution">
    <text evidence="4">The sequence shown here is derived from an EMBL/GenBank/DDBJ whole genome shotgun (WGS) entry which is preliminary data.</text>
</comment>
<keyword evidence="1" id="KW-0560">Oxidoreductase</keyword>
<dbReference type="InterPro" id="IPR050463">
    <property type="entry name" value="Gfo/Idh/MocA_oxidrdct_glycsds"/>
</dbReference>
<evidence type="ECO:0000313" key="4">
    <source>
        <dbReference type="EMBL" id="SFL08066.1"/>
    </source>
</evidence>
<organism evidence="4 5">
    <name type="scientific">Pseudovibrio ascidiaceicola</name>
    <dbReference type="NCBI Taxonomy" id="285279"/>
    <lineage>
        <taxon>Bacteria</taxon>
        <taxon>Pseudomonadati</taxon>
        <taxon>Pseudomonadota</taxon>
        <taxon>Alphaproteobacteria</taxon>
        <taxon>Hyphomicrobiales</taxon>
        <taxon>Stappiaceae</taxon>
        <taxon>Pseudovibrio</taxon>
    </lineage>
</organism>
<dbReference type="PANTHER" id="PTHR43818">
    <property type="entry name" value="BCDNA.GH03377"/>
    <property type="match status" value="1"/>
</dbReference>
<evidence type="ECO:0000313" key="5">
    <source>
        <dbReference type="Proteomes" id="UP000199598"/>
    </source>
</evidence>
<dbReference type="RefSeq" id="WP_093523309.1">
    <property type="nucleotide sequence ID" value="NZ_FOSK01000016.1"/>
</dbReference>
<dbReference type="InterPro" id="IPR004104">
    <property type="entry name" value="Gfo/Idh/MocA-like_OxRdtase_C"/>
</dbReference>
<proteinExistence type="predicted"/>
<name>A0A1I4EU78_9HYPH</name>
<dbReference type="Gene3D" id="3.30.360.10">
    <property type="entry name" value="Dihydrodipicolinate Reductase, domain 2"/>
    <property type="match status" value="1"/>
</dbReference>
<dbReference type="Proteomes" id="UP000199598">
    <property type="component" value="Unassembled WGS sequence"/>
</dbReference>
<dbReference type="SUPFAM" id="SSF51735">
    <property type="entry name" value="NAD(P)-binding Rossmann-fold domains"/>
    <property type="match status" value="1"/>
</dbReference>
<evidence type="ECO:0000259" key="3">
    <source>
        <dbReference type="Pfam" id="PF02894"/>
    </source>
</evidence>